<gene>
    <name evidence="1" type="ORF">RRG08_011860</name>
</gene>
<protein>
    <submittedName>
        <fullName evidence="1">Uncharacterized protein</fullName>
    </submittedName>
</protein>
<keyword evidence="2" id="KW-1185">Reference proteome</keyword>
<dbReference type="AlphaFoldDB" id="A0AAE1DIN9"/>
<sequence>MDEHYRLLTDQGQICVWSVNLVTRYERAGGLGLIQPQIKLSLVWAAGVVVQELTRASCVYVQFEMTRATCVYVRYELTRASCVYVQFEMTRAICVYVQFEMTRATCVYV</sequence>
<organism evidence="1 2">
    <name type="scientific">Elysia crispata</name>
    <name type="common">lettuce slug</name>
    <dbReference type="NCBI Taxonomy" id="231223"/>
    <lineage>
        <taxon>Eukaryota</taxon>
        <taxon>Metazoa</taxon>
        <taxon>Spiralia</taxon>
        <taxon>Lophotrochozoa</taxon>
        <taxon>Mollusca</taxon>
        <taxon>Gastropoda</taxon>
        <taxon>Heterobranchia</taxon>
        <taxon>Euthyneura</taxon>
        <taxon>Panpulmonata</taxon>
        <taxon>Sacoglossa</taxon>
        <taxon>Placobranchoidea</taxon>
        <taxon>Plakobranchidae</taxon>
        <taxon>Elysia</taxon>
    </lineage>
</organism>
<evidence type="ECO:0000313" key="1">
    <source>
        <dbReference type="EMBL" id="KAK3771947.1"/>
    </source>
</evidence>
<reference evidence="1" key="1">
    <citation type="journal article" date="2023" name="G3 (Bethesda)">
        <title>A reference genome for the long-term kleptoplast-retaining sea slug Elysia crispata morphotype clarki.</title>
        <authorList>
            <person name="Eastman K.E."/>
            <person name="Pendleton A.L."/>
            <person name="Shaikh M.A."/>
            <person name="Suttiyut T."/>
            <person name="Ogas R."/>
            <person name="Tomko P."/>
            <person name="Gavelis G."/>
            <person name="Widhalm J.R."/>
            <person name="Wisecaver J.H."/>
        </authorList>
    </citation>
    <scope>NUCLEOTIDE SEQUENCE</scope>
    <source>
        <strain evidence="1">ECLA1</strain>
    </source>
</reference>
<dbReference type="EMBL" id="JAWDGP010003665">
    <property type="protein sequence ID" value="KAK3771947.1"/>
    <property type="molecule type" value="Genomic_DNA"/>
</dbReference>
<dbReference type="Proteomes" id="UP001283361">
    <property type="component" value="Unassembled WGS sequence"/>
</dbReference>
<name>A0AAE1DIN9_9GAST</name>
<proteinExistence type="predicted"/>
<accession>A0AAE1DIN9</accession>
<evidence type="ECO:0000313" key="2">
    <source>
        <dbReference type="Proteomes" id="UP001283361"/>
    </source>
</evidence>
<comment type="caution">
    <text evidence="1">The sequence shown here is derived from an EMBL/GenBank/DDBJ whole genome shotgun (WGS) entry which is preliminary data.</text>
</comment>